<evidence type="ECO:0000313" key="3">
    <source>
        <dbReference type="Proteomes" id="UP001597338"/>
    </source>
</evidence>
<keyword evidence="1" id="KW-1133">Transmembrane helix</keyword>
<comment type="caution">
    <text evidence="2">The sequence shown here is derived from an EMBL/GenBank/DDBJ whole genome shotgun (WGS) entry which is preliminary data.</text>
</comment>
<dbReference type="Proteomes" id="UP001597338">
    <property type="component" value="Unassembled WGS sequence"/>
</dbReference>
<gene>
    <name evidence="2" type="ORF">ACFSL2_23265</name>
</gene>
<dbReference type="RefSeq" id="WP_377200116.1">
    <property type="nucleotide sequence ID" value="NZ_JBHUHF010000001.1"/>
</dbReference>
<proteinExistence type="predicted"/>
<reference evidence="3" key="1">
    <citation type="journal article" date="2019" name="Int. J. Syst. Evol. Microbiol.">
        <title>The Global Catalogue of Microorganisms (GCM) 10K type strain sequencing project: providing services to taxonomists for standard genome sequencing and annotation.</title>
        <authorList>
            <consortium name="The Broad Institute Genomics Platform"/>
            <consortium name="The Broad Institute Genome Sequencing Center for Infectious Disease"/>
            <person name="Wu L."/>
            <person name="Ma J."/>
        </authorList>
    </citation>
    <scope>NUCLEOTIDE SEQUENCE [LARGE SCALE GENOMIC DNA]</scope>
    <source>
        <strain evidence="3">CCM 7043</strain>
    </source>
</reference>
<feature type="transmembrane region" description="Helical" evidence="1">
    <location>
        <begin position="35"/>
        <end position="60"/>
    </location>
</feature>
<dbReference type="EMBL" id="JBHUHF010000001">
    <property type="protein sequence ID" value="MFD2028429.1"/>
    <property type="molecule type" value="Genomic_DNA"/>
</dbReference>
<evidence type="ECO:0000313" key="2">
    <source>
        <dbReference type="EMBL" id="MFD2028429.1"/>
    </source>
</evidence>
<protein>
    <submittedName>
        <fullName evidence="2">Uncharacterized protein</fullName>
    </submittedName>
</protein>
<organism evidence="2 3">
    <name type="scientific">Promicromonospora aerolata</name>
    <dbReference type="NCBI Taxonomy" id="195749"/>
    <lineage>
        <taxon>Bacteria</taxon>
        <taxon>Bacillati</taxon>
        <taxon>Actinomycetota</taxon>
        <taxon>Actinomycetes</taxon>
        <taxon>Micrococcales</taxon>
        <taxon>Promicromonosporaceae</taxon>
        <taxon>Promicromonospora</taxon>
    </lineage>
</organism>
<name>A0ABW4VDU3_9MICO</name>
<sequence>MGWVFIAIGAITSIRWWRDVKKHTTGELSKPGGKVVLAVEAAMSAAMCLIGGALVVYPVAPAASACWRPRRAREIVGLRTPRHGILRSMTETRHRRHGFWYQVGRPFRAVGRGIGWLWEMADLVSSAVALWRGFVWIFRGAGRLLAAIFD</sequence>
<accession>A0ABW4VDU3</accession>
<keyword evidence="1" id="KW-0472">Membrane</keyword>
<keyword evidence="3" id="KW-1185">Reference proteome</keyword>
<evidence type="ECO:0000256" key="1">
    <source>
        <dbReference type="SAM" id="Phobius"/>
    </source>
</evidence>
<keyword evidence="1" id="KW-0812">Transmembrane</keyword>